<evidence type="ECO:0008006" key="4">
    <source>
        <dbReference type="Google" id="ProtNLM"/>
    </source>
</evidence>
<evidence type="ECO:0000313" key="2">
    <source>
        <dbReference type="EMBL" id="MFC4025536.1"/>
    </source>
</evidence>
<comment type="caution">
    <text evidence="2">The sequence shown here is derived from an EMBL/GenBank/DDBJ whole genome shotgun (WGS) entry which is preliminary data.</text>
</comment>
<organism evidence="2 3">
    <name type="scientific">Oceanobacillus longus</name>
    <dbReference type="NCBI Taxonomy" id="930120"/>
    <lineage>
        <taxon>Bacteria</taxon>
        <taxon>Bacillati</taxon>
        <taxon>Bacillota</taxon>
        <taxon>Bacilli</taxon>
        <taxon>Bacillales</taxon>
        <taxon>Bacillaceae</taxon>
        <taxon>Oceanobacillus</taxon>
    </lineage>
</organism>
<feature type="transmembrane region" description="Helical" evidence="1">
    <location>
        <begin position="7"/>
        <end position="25"/>
    </location>
</feature>
<evidence type="ECO:0000313" key="3">
    <source>
        <dbReference type="Proteomes" id="UP001595772"/>
    </source>
</evidence>
<keyword evidence="3" id="KW-1185">Reference proteome</keyword>
<gene>
    <name evidence="2" type="ORF">ACFOUV_17285</name>
</gene>
<evidence type="ECO:0000256" key="1">
    <source>
        <dbReference type="SAM" id="Phobius"/>
    </source>
</evidence>
<sequence>MKLYFTVILRSLLYVSLAIMVYDFVKVEQQFELLRRGYINEFSVSIGNQAGLVFVVITIILAIMNVIQLLVMKKNKQAKVEDYMLPEYDSSDERSVEITGKAVRFAFVFVLLYSFLVLGSYMFIPTYFLDYVWYPMFTTASIPVVGLIAYLISFKVIYSR</sequence>
<proteinExistence type="predicted"/>
<feature type="transmembrane region" description="Helical" evidence="1">
    <location>
        <begin position="50"/>
        <end position="71"/>
    </location>
</feature>
<protein>
    <recommendedName>
        <fullName evidence="4">DUF3278 domain-containing protein</fullName>
    </recommendedName>
</protein>
<feature type="transmembrane region" description="Helical" evidence="1">
    <location>
        <begin position="136"/>
        <end position="158"/>
    </location>
</feature>
<dbReference type="EMBL" id="JBHSAO010000016">
    <property type="protein sequence ID" value="MFC4025536.1"/>
    <property type="molecule type" value="Genomic_DNA"/>
</dbReference>
<keyword evidence="1" id="KW-0812">Transmembrane</keyword>
<dbReference type="RefSeq" id="WP_379498028.1">
    <property type="nucleotide sequence ID" value="NZ_JBHSAO010000016.1"/>
</dbReference>
<reference evidence="3" key="1">
    <citation type="journal article" date="2019" name="Int. J. Syst. Evol. Microbiol.">
        <title>The Global Catalogue of Microorganisms (GCM) 10K type strain sequencing project: providing services to taxonomists for standard genome sequencing and annotation.</title>
        <authorList>
            <consortium name="The Broad Institute Genomics Platform"/>
            <consortium name="The Broad Institute Genome Sequencing Center for Infectious Disease"/>
            <person name="Wu L."/>
            <person name="Ma J."/>
        </authorList>
    </citation>
    <scope>NUCLEOTIDE SEQUENCE [LARGE SCALE GENOMIC DNA]</scope>
    <source>
        <strain evidence="3">IBRC-M 10703</strain>
    </source>
</reference>
<dbReference type="Proteomes" id="UP001595772">
    <property type="component" value="Unassembled WGS sequence"/>
</dbReference>
<feature type="transmembrane region" description="Helical" evidence="1">
    <location>
        <begin position="102"/>
        <end position="124"/>
    </location>
</feature>
<keyword evidence="1" id="KW-0472">Membrane</keyword>
<name>A0ABV8H2W1_9BACI</name>
<accession>A0ABV8H2W1</accession>
<keyword evidence="1" id="KW-1133">Transmembrane helix</keyword>